<evidence type="ECO:0000256" key="3">
    <source>
        <dbReference type="ARBA" id="ARBA00022692"/>
    </source>
</evidence>
<dbReference type="Pfam" id="PF08357">
    <property type="entry name" value="SEFIR"/>
    <property type="match status" value="1"/>
</dbReference>
<evidence type="ECO:0000256" key="1">
    <source>
        <dbReference type="ARBA" id="ARBA00004251"/>
    </source>
</evidence>
<proteinExistence type="predicted"/>
<gene>
    <name evidence="11" type="ORF">PEVE_00039588</name>
</gene>
<dbReference type="InterPro" id="IPR039465">
    <property type="entry name" value="IL-17_rcpt-like"/>
</dbReference>
<evidence type="ECO:0000313" key="12">
    <source>
        <dbReference type="Proteomes" id="UP001159427"/>
    </source>
</evidence>
<feature type="transmembrane region" description="Helical" evidence="9">
    <location>
        <begin position="262"/>
        <end position="285"/>
    </location>
</feature>
<dbReference type="PANTHER" id="PTHR15583">
    <property type="entry name" value="INTERLEUKIN-17 RECEPTOR"/>
    <property type="match status" value="1"/>
</dbReference>
<dbReference type="Gene3D" id="2.60.40.2160">
    <property type="entry name" value="Interleukin-17 receptor A/B, fibronectin-III-like domain 1"/>
    <property type="match status" value="1"/>
</dbReference>
<name>A0ABN8LFE3_9CNID</name>
<dbReference type="InterPro" id="IPR013568">
    <property type="entry name" value="SEFIR_dom"/>
</dbReference>
<evidence type="ECO:0000256" key="7">
    <source>
        <dbReference type="ARBA" id="ARBA00023170"/>
    </source>
</evidence>
<feature type="non-terminal residue" evidence="11">
    <location>
        <position position="1"/>
    </location>
</feature>
<keyword evidence="6 9" id="KW-0472">Membrane</keyword>
<keyword evidence="5 9" id="KW-1133">Transmembrane helix</keyword>
<sequence length="508" mass="58016">INSTVSHCNAFSETNYPNCTSFPGPPLEMQVMSYLHKGKPAVQVTWEAPSTGRHDLWGYHVYLVGKNGHAGHYDCVQINSKTDQLHWIFIERIRYGAAYQVIVQSMPAYHRNDGNAVSKDVTVPVRCQFPEYRNSPECCSLVNITAEYFDKEIYLTWRMSLEKHCREINMFNIKWLNIQKPGDCHGQTLIEGEYNCTISLSKECSRFNYSIRLSGKTNDTEGKLSKVTVIIPPMKQTPSHNTTWTFKGGDMPSRPADNTTKILISVLGSFFGVVICTLLVVYRIFFQQVRITLPYPPKPSTSRPSSDQPLLGNDSGKKRVLILHTRCCEKCNHVLHCLGTVLSSTELIEPSIDMWNTLDISPNVPRWYEEQVKTSDCVIVLGSRKMSLRCQNLLEEGDDPLQIKCQLNFVRGNIAKNPDTQKFIPAFFTYNGSKKDIPDFLSYRWSHKLPREVDRVIFHVLNVEKIQPYRTQPIVVMGGNGHPFDEKKKELERAVQEADTYHKCSPQV</sequence>
<dbReference type="InterPro" id="IPR036116">
    <property type="entry name" value="FN3_sf"/>
</dbReference>
<evidence type="ECO:0000259" key="10">
    <source>
        <dbReference type="PROSITE" id="PS51534"/>
    </source>
</evidence>
<evidence type="ECO:0000256" key="8">
    <source>
        <dbReference type="ARBA" id="ARBA00023180"/>
    </source>
</evidence>
<comment type="caution">
    <text evidence="11">The sequence shown here is derived from an EMBL/GenBank/DDBJ whole genome shotgun (WGS) entry which is preliminary data.</text>
</comment>
<dbReference type="InterPro" id="IPR038683">
    <property type="entry name" value="IL17RA/B_FnIII-like_1_sf"/>
</dbReference>
<protein>
    <recommendedName>
        <fullName evidence="10">SEFIR domain-containing protein</fullName>
    </recommendedName>
</protein>
<keyword evidence="12" id="KW-1185">Reference proteome</keyword>
<keyword evidence="7" id="KW-0675">Receptor</keyword>
<dbReference type="PANTHER" id="PTHR15583:SF7">
    <property type="entry name" value="INTERLEUKIN CYTOKINE RECEPTOR-RELATED PROTEIN 2"/>
    <property type="match status" value="1"/>
</dbReference>
<dbReference type="Proteomes" id="UP001159427">
    <property type="component" value="Unassembled WGS sequence"/>
</dbReference>
<dbReference type="SUPFAM" id="SSF49265">
    <property type="entry name" value="Fibronectin type III"/>
    <property type="match status" value="1"/>
</dbReference>
<dbReference type="Gene3D" id="3.40.50.11530">
    <property type="match status" value="1"/>
</dbReference>
<accession>A0ABN8LFE3</accession>
<evidence type="ECO:0000256" key="2">
    <source>
        <dbReference type="ARBA" id="ARBA00022475"/>
    </source>
</evidence>
<comment type="subcellular location">
    <subcellularLocation>
        <location evidence="1">Cell membrane</location>
        <topology evidence="1">Single-pass type I membrane protein</topology>
    </subcellularLocation>
</comment>
<evidence type="ECO:0000256" key="4">
    <source>
        <dbReference type="ARBA" id="ARBA00022729"/>
    </source>
</evidence>
<organism evidence="11 12">
    <name type="scientific">Porites evermanni</name>
    <dbReference type="NCBI Taxonomy" id="104178"/>
    <lineage>
        <taxon>Eukaryota</taxon>
        <taxon>Metazoa</taxon>
        <taxon>Cnidaria</taxon>
        <taxon>Anthozoa</taxon>
        <taxon>Hexacorallia</taxon>
        <taxon>Scleractinia</taxon>
        <taxon>Fungiina</taxon>
        <taxon>Poritidae</taxon>
        <taxon>Porites</taxon>
    </lineage>
</organism>
<dbReference type="EMBL" id="CALNXI010000007">
    <property type="protein sequence ID" value="CAH3014202.1"/>
    <property type="molecule type" value="Genomic_DNA"/>
</dbReference>
<reference evidence="11 12" key="1">
    <citation type="submission" date="2022-05" db="EMBL/GenBank/DDBJ databases">
        <authorList>
            <consortium name="Genoscope - CEA"/>
            <person name="William W."/>
        </authorList>
    </citation>
    <scope>NUCLEOTIDE SEQUENCE [LARGE SCALE GENOMIC DNA]</scope>
</reference>
<evidence type="ECO:0000256" key="9">
    <source>
        <dbReference type="SAM" id="Phobius"/>
    </source>
</evidence>
<evidence type="ECO:0000256" key="5">
    <source>
        <dbReference type="ARBA" id="ARBA00022989"/>
    </source>
</evidence>
<keyword evidence="4" id="KW-0732">Signal</keyword>
<keyword evidence="3 9" id="KW-0812">Transmembrane</keyword>
<dbReference type="PROSITE" id="PS51534">
    <property type="entry name" value="SEFIR"/>
    <property type="match status" value="1"/>
</dbReference>
<evidence type="ECO:0000313" key="11">
    <source>
        <dbReference type="EMBL" id="CAH3014202.1"/>
    </source>
</evidence>
<evidence type="ECO:0000256" key="6">
    <source>
        <dbReference type="ARBA" id="ARBA00023136"/>
    </source>
</evidence>
<keyword evidence="2" id="KW-1003">Cell membrane</keyword>
<feature type="domain" description="SEFIR" evidence="10">
    <location>
        <begin position="317"/>
        <end position="458"/>
    </location>
</feature>
<keyword evidence="8" id="KW-0325">Glycoprotein</keyword>